<dbReference type="AlphaFoldDB" id="A0A2K2H7G0"/>
<dbReference type="Proteomes" id="UP000236340">
    <property type="component" value="Unassembled WGS sequence"/>
</dbReference>
<organism evidence="1 2">
    <name type="scientific">Geothermobacter hydrogeniphilus</name>
    <dbReference type="NCBI Taxonomy" id="1969733"/>
    <lineage>
        <taxon>Bacteria</taxon>
        <taxon>Pseudomonadati</taxon>
        <taxon>Thermodesulfobacteriota</taxon>
        <taxon>Desulfuromonadia</taxon>
        <taxon>Desulfuromonadales</taxon>
        <taxon>Geothermobacteraceae</taxon>
        <taxon>Geothermobacter</taxon>
    </lineage>
</organism>
<dbReference type="EMBL" id="PPFX01000037">
    <property type="protein sequence ID" value="PNU19191.1"/>
    <property type="molecule type" value="Genomic_DNA"/>
</dbReference>
<accession>A0A2K2H7G0</accession>
<name>A0A2K2H7G0_9BACT</name>
<evidence type="ECO:0000313" key="1">
    <source>
        <dbReference type="EMBL" id="PNU19191.1"/>
    </source>
</evidence>
<protein>
    <submittedName>
        <fullName evidence="1">Uncharacterized protein</fullName>
    </submittedName>
</protein>
<sequence>MRSVQLGIFLSLLILCSGCDRQQTASAPQGADATVKKTRRLPAGTGSGNEGGPTFTATLLPQPVTVTRPAIVNIMGCGTDVDVEWLVDNREKSPTTPFRLNPDNFRVNSVIEARIQCGDKQKILKTTVKNSPPRISRVMFKNPRVRPGEPITVIPQAHDPDGDMISFDYRWTVNGEELFDVNGATLPGRYVKIGNEIGLDVTPRDDTEAGPVFPGGRFIIPDPND</sequence>
<evidence type="ECO:0000313" key="2">
    <source>
        <dbReference type="Proteomes" id="UP000236340"/>
    </source>
</evidence>
<comment type="caution">
    <text evidence="1">The sequence shown here is derived from an EMBL/GenBank/DDBJ whole genome shotgun (WGS) entry which is preliminary data.</text>
</comment>
<gene>
    <name evidence="1" type="ORF">C2E25_13675</name>
</gene>
<dbReference type="RefSeq" id="WP_103116291.1">
    <property type="nucleotide sequence ID" value="NZ_PPFX01000037.1"/>
</dbReference>
<proteinExistence type="predicted"/>
<reference evidence="1 2" key="1">
    <citation type="journal article" date="2018" name="Genome Announc.">
        <title>Genome Sequence of Geothermobacter sp. HR-1 Iron Reducer from the Loihi Seamount.</title>
        <authorList>
            <person name="Smith H."/>
            <person name="Abuyen K."/>
            <person name="Tremblay J."/>
            <person name="Savalia P."/>
            <person name="Perez-Rodriguez I."/>
            <person name="Emerson D."/>
            <person name="Tully B."/>
            <person name="Amend J."/>
        </authorList>
    </citation>
    <scope>NUCLEOTIDE SEQUENCE [LARGE SCALE GENOMIC DNA]</scope>
    <source>
        <strain evidence="1 2">HR-1</strain>
    </source>
</reference>
<dbReference type="OrthoDB" id="9770696at2"/>